<keyword evidence="3" id="KW-0560">Oxidoreductase</keyword>
<evidence type="ECO:0000256" key="3">
    <source>
        <dbReference type="ARBA" id="ARBA00023002"/>
    </source>
</evidence>
<dbReference type="PANTHER" id="PTHR43401">
    <property type="entry name" value="L-THREONINE 3-DEHYDROGENASE"/>
    <property type="match status" value="1"/>
</dbReference>
<keyword evidence="6" id="KW-1185">Reference proteome</keyword>
<reference evidence="5 6" key="1">
    <citation type="submission" date="2016-02" db="EMBL/GenBank/DDBJ databases">
        <title>Genome analysis of coral dinoflagellate symbionts highlights evolutionary adaptations to a symbiotic lifestyle.</title>
        <authorList>
            <person name="Aranda M."/>
            <person name="Li Y."/>
            <person name="Liew Y.J."/>
            <person name="Baumgarten S."/>
            <person name="Simakov O."/>
            <person name="Wilson M."/>
            <person name="Piel J."/>
            <person name="Ashoor H."/>
            <person name="Bougouffa S."/>
            <person name="Bajic V.B."/>
            <person name="Ryu T."/>
            <person name="Ravasi T."/>
            <person name="Bayer T."/>
            <person name="Micklem G."/>
            <person name="Kim H."/>
            <person name="Bhak J."/>
            <person name="Lajeunesse T.C."/>
            <person name="Voolstra C.R."/>
        </authorList>
    </citation>
    <scope>NUCLEOTIDE SEQUENCE [LARGE SCALE GENOMIC DNA]</scope>
    <source>
        <strain evidence="5 6">CCMP2467</strain>
    </source>
</reference>
<dbReference type="InterPro" id="IPR011032">
    <property type="entry name" value="GroES-like_sf"/>
</dbReference>
<dbReference type="Pfam" id="PF08240">
    <property type="entry name" value="ADH_N"/>
    <property type="match status" value="1"/>
</dbReference>
<dbReference type="GO" id="GO:0008270">
    <property type="term" value="F:zinc ion binding"/>
    <property type="evidence" value="ECO:0007669"/>
    <property type="project" value="InterPro"/>
</dbReference>
<evidence type="ECO:0000256" key="1">
    <source>
        <dbReference type="ARBA" id="ARBA00022723"/>
    </source>
</evidence>
<dbReference type="GO" id="GO:0016491">
    <property type="term" value="F:oxidoreductase activity"/>
    <property type="evidence" value="ECO:0007669"/>
    <property type="project" value="UniProtKB-KW"/>
</dbReference>
<dbReference type="InterPro" id="IPR013154">
    <property type="entry name" value="ADH-like_N"/>
</dbReference>
<evidence type="ECO:0000259" key="4">
    <source>
        <dbReference type="Pfam" id="PF08240"/>
    </source>
</evidence>
<dbReference type="InterPro" id="IPR002328">
    <property type="entry name" value="ADH_Zn_CS"/>
</dbReference>
<dbReference type="AlphaFoldDB" id="A0A1Q9CU59"/>
<dbReference type="SUPFAM" id="SSF50129">
    <property type="entry name" value="GroES-like"/>
    <property type="match status" value="1"/>
</dbReference>
<dbReference type="InterPro" id="IPR050129">
    <property type="entry name" value="Zn_alcohol_dh"/>
</dbReference>
<dbReference type="PROSITE" id="PS00059">
    <property type="entry name" value="ADH_ZINC"/>
    <property type="match status" value="1"/>
</dbReference>
<evidence type="ECO:0000313" key="5">
    <source>
        <dbReference type="EMBL" id="OLP86427.1"/>
    </source>
</evidence>
<dbReference type="OrthoDB" id="1879366at2759"/>
<evidence type="ECO:0000256" key="2">
    <source>
        <dbReference type="ARBA" id="ARBA00022833"/>
    </source>
</evidence>
<feature type="domain" description="Alcohol dehydrogenase-like N-terminal" evidence="4">
    <location>
        <begin position="29"/>
        <end position="101"/>
    </location>
</feature>
<dbReference type="EMBL" id="LSRX01000917">
    <property type="protein sequence ID" value="OLP86427.1"/>
    <property type="molecule type" value="Genomic_DNA"/>
</dbReference>
<organism evidence="5 6">
    <name type="scientific">Symbiodinium microadriaticum</name>
    <name type="common">Dinoflagellate</name>
    <name type="synonym">Zooxanthella microadriatica</name>
    <dbReference type="NCBI Taxonomy" id="2951"/>
    <lineage>
        <taxon>Eukaryota</taxon>
        <taxon>Sar</taxon>
        <taxon>Alveolata</taxon>
        <taxon>Dinophyceae</taxon>
        <taxon>Suessiales</taxon>
        <taxon>Symbiodiniaceae</taxon>
        <taxon>Symbiodinium</taxon>
    </lineage>
</organism>
<keyword evidence="2" id="KW-0862">Zinc</keyword>
<protein>
    <submittedName>
        <fullName evidence="5">L-threonine 3-dehydrogenase</fullName>
    </submittedName>
</protein>
<dbReference type="Proteomes" id="UP000186817">
    <property type="component" value="Unassembled WGS sequence"/>
</dbReference>
<sequence>MLGRDKQVVRIVGPKSADLIREPVRACLPHEALVRVAAVGVCATDVELYDGTMGYYASGLAKMPLVPGHEWAGEIVALGDSAPSHLAVGQHVIGEHCTGCPPASPAREWITVPLRAWEPDRMGKYRVLMYLILQGNGGRKGNC</sequence>
<dbReference type="Gene3D" id="3.90.180.10">
    <property type="entry name" value="Medium-chain alcohol dehydrogenases, catalytic domain"/>
    <property type="match status" value="1"/>
</dbReference>
<dbReference type="PANTHER" id="PTHR43401:SF2">
    <property type="entry name" value="L-THREONINE 3-DEHYDROGENASE"/>
    <property type="match status" value="1"/>
</dbReference>
<evidence type="ECO:0000313" key="6">
    <source>
        <dbReference type="Proteomes" id="UP000186817"/>
    </source>
</evidence>
<gene>
    <name evidence="5" type="primary">tdh</name>
    <name evidence="5" type="ORF">AK812_SmicGene32464</name>
</gene>
<keyword evidence="1" id="KW-0479">Metal-binding</keyword>
<comment type="caution">
    <text evidence="5">The sequence shown here is derived from an EMBL/GenBank/DDBJ whole genome shotgun (WGS) entry which is preliminary data.</text>
</comment>
<proteinExistence type="predicted"/>
<name>A0A1Q9CU59_SYMMI</name>
<accession>A0A1Q9CU59</accession>